<dbReference type="InterPro" id="IPR005828">
    <property type="entry name" value="MFS_sugar_transport-like"/>
</dbReference>
<name>A0A1B0BE72_9MUSC</name>
<accession>A0A1B0BE72</accession>
<dbReference type="VEuPathDB" id="VectorBase:GPPI027166"/>
<dbReference type="GO" id="GO:0022857">
    <property type="term" value="F:transmembrane transporter activity"/>
    <property type="evidence" value="ECO:0007669"/>
    <property type="project" value="InterPro"/>
</dbReference>
<feature type="transmembrane region" description="Helical" evidence="5">
    <location>
        <begin position="179"/>
        <end position="199"/>
    </location>
</feature>
<feature type="transmembrane region" description="Helical" evidence="5">
    <location>
        <begin position="240"/>
        <end position="258"/>
    </location>
</feature>
<feature type="transmembrane region" description="Helical" evidence="5">
    <location>
        <begin position="155"/>
        <end position="173"/>
    </location>
</feature>
<dbReference type="PANTHER" id="PTHR24064">
    <property type="entry name" value="SOLUTE CARRIER FAMILY 22 MEMBER"/>
    <property type="match status" value="1"/>
</dbReference>
<dbReference type="InterPro" id="IPR036259">
    <property type="entry name" value="MFS_trans_sf"/>
</dbReference>
<proteinExistence type="predicted"/>
<evidence type="ECO:0000256" key="5">
    <source>
        <dbReference type="SAM" id="Phobius"/>
    </source>
</evidence>
<feature type="transmembrane region" description="Helical" evidence="5">
    <location>
        <begin position="16"/>
        <end position="37"/>
    </location>
</feature>
<feature type="transmembrane region" description="Helical" evidence="5">
    <location>
        <begin position="211"/>
        <end position="234"/>
    </location>
</feature>
<keyword evidence="3 5" id="KW-1133">Transmembrane helix</keyword>
<dbReference type="PROSITE" id="PS50850">
    <property type="entry name" value="MFS"/>
    <property type="match status" value="1"/>
</dbReference>
<sequence length="628" mass="70034">MDFDDVLKDVGSFGPYQKIIICFVLLPAALPCAFHAYSQLFIAATPRHWCRIPELEPWLRDYMDLVLNLSIPIISEQQQFLDYASCEMYKRNYSDIVRYLEYRTPYELQNDKVWHIGSPKKSETEKCQHGWHYDRSQYPSTVVAEVDMWGRRPSFYAYLLLEVVACAASAFAWDFNSWLGLRFVVGLTVPAILASPYVLAIEMVDPEKRVFCTIVSNIAYSCGLVLLAGVVYLIRDWRYLSLAVSLPLLLLFSCFFVLPESPRWLLAVNQPERAAKILKSMARVNGVPLPSNFANTLAERFQKSQSIKSADSSSSTFGLLDLFRTKNMRHKTLIITLIWFANTSVYVGLSYYAPALGGDEIWNFFLAGVVELPTYLLLWPGLSYFGRRWILCISMLMGGVACVATFLYSQEANVMLILYCIGKMGISSAFVVLPLLASEIYPTVVRGLGMSFSSVIAMIGPIIIPIINHMGQQMLVLPLIVMGVLLIVGGLASLFLPETKGKNLPQTIAEGEAVPLRCFFNSNCCESKGKSTKLQLHRNSVPQIVICSYYPPVLLQILKKSVSACSVSSPDTDNATLIGVVDKSVIAQAGLSLGAVNINAHKFDKIKMIIIMVLVKCDGGDFSLRMCC</sequence>
<dbReference type="AlphaFoldDB" id="A0A1B0BE72"/>
<dbReference type="EMBL" id="JXJN01012806">
    <property type="status" value="NOT_ANNOTATED_CDS"/>
    <property type="molecule type" value="Genomic_DNA"/>
</dbReference>
<feature type="transmembrane region" description="Helical" evidence="5">
    <location>
        <begin position="389"/>
        <end position="408"/>
    </location>
</feature>
<feature type="transmembrane region" description="Helical" evidence="5">
    <location>
        <begin position="448"/>
        <end position="468"/>
    </location>
</feature>
<evidence type="ECO:0000256" key="3">
    <source>
        <dbReference type="ARBA" id="ARBA00022989"/>
    </source>
</evidence>
<dbReference type="STRING" id="67801.A0A1B0BE72"/>
<keyword evidence="8" id="KW-1185">Reference proteome</keyword>
<reference evidence="7" key="2">
    <citation type="submission" date="2020-05" db="UniProtKB">
        <authorList>
            <consortium name="EnsemblMetazoa"/>
        </authorList>
    </citation>
    <scope>IDENTIFICATION</scope>
    <source>
        <strain evidence="7">IAEA</strain>
    </source>
</reference>
<dbReference type="CDD" id="cd17317">
    <property type="entry name" value="MFS_SLC22"/>
    <property type="match status" value="1"/>
</dbReference>
<dbReference type="GO" id="GO:0016020">
    <property type="term" value="C:membrane"/>
    <property type="evidence" value="ECO:0007669"/>
    <property type="project" value="UniProtKB-SubCell"/>
</dbReference>
<dbReference type="Proteomes" id="UP000092460">
    <property type="component" value="Unassembled WGS sequence"/>
</dbReference>
<feature type="transmembrane region" description="Helical" evidence="5">
    <location>
        <begin position="361"/>
        <end position="382"/>
    </location>
</feature>
<protein>
    <recommendedName>
        <fullName evidence="6">Major facilitator superfamily (MFS) profile domain-containing protein</fullName>
    </recommendedName>
</protein>
<feature type="transmembrane region" description="Helical" evidence="5">
    <location>
        <begin position="333"/>
        <end position="355"/>
    </location>
</feature>
<evidence type="ECO:0000256" key="1">
    <source>
        <dbReference type="ARBA" id="ARBA00004141"/>
    </source>
</evidence>
<feature type="transmembrane region" description="Helical" evidence="5">
    <location>
        <begin position="474"/>
        <end position="496"/>
    </location>
</feature>
<keyword evidence="4 5" id="KW-0472">Membrane</keyword>
<evidence type="ECO:0000256" key="4">
    <source>
        <dbReference type="ARBA" id="ARBA00023136"/>
    </source>
</evidence>
<feature type="transmembrane region" description="Helical" evidence="5">
    <location>
        <begin position="414"/>
        <end position="436"/>
    </location>
</feature>
<evidence type="ECO:0000259" key="6">
    <source>
        <dbReference type="PROSITE" id="PS50850"/>
    </source>
</evidence>
<evidence type="ECO:0000256" key="2">
    <source>
        <dbReference type="ARBA" id="ARBA00022692"/>
    </source>
</evidence>
<dbReference type="InterPro" id="IPR020846">
    <property type="entry name" value="MFS_dom"/>
</dbReference>
<feature type="domain" description="Major facilitator superfamily (MFS) profile" evidence="6">
    <location>
        <begin position="24"/>
        <end position="501"/>
    </location>
</feature>
<organism evidence="7 8">
    <name type="scientific">Glossina palpalis gambiensis</name>
    <dbReference type="NCBI Taxonomy" id="67801"/>
    <lineage>
        <taxon>Eukaryota</taxon>
        <taxon>Metazoa</taxon>
        <taxon>Ecdysozoa</taxon>
        <taxon>Arthropoda</taxon>
        <taxon>Hexapoda</taxon>
        <taxon>Insecta</taxon>
        <taxon>Pterygota</taxon>
        <taxon>Neoptera</taxon>
        <taxon>Endopterygota</taxon>
        <taxon>Diptera</taxon>
        <taxon>Brachycera</taxon>
        <taxon>Muscomorpha</taxon>
        <taxon>Hippoboscoidea</taxon>
        <taxon>Glossinidae</taxon>
        <taxon>Glossina</taxon>
    </lineage>
</organism>
<dbReference type="Pfam" id="PF00083">
    <property type="entry name" value="Sugar_tr"/>
    <property type="match status" value="1"/>
</dbReference>
<keyword evidence="2 5" id="KW-0812">Transmembrane</keyword>
<evidence type="ECO:0000313" key="8">
    <source>
        <dbReference type="Proteomes" id="UP000092460"/>
    </source>
</evidence>
<comment type="subcellular location">
    <subcellularLocation>
        <location evidence="1">Membrane</location>
        <topology evidence="1">Multi-pass membrane protein</topology>
    </subcellularLocation>
</comment>
<dbReference type="SUPFAM" id="SSF103473">
    <property type="entry name" value="MFS general substrate transporter"/>
    <property type="match status" value="1"/>
</dbReference>
<dbReference type="Gene3D" id="1.20.1250.20">
    <property type="entry name" value="MFS general substrate transporter like domains"/>
    <property type="match status" value="1"/>
</dbReference>
<reference evidence="8" key="1">
    <citation type="submission" date="2015-01" db="EMBL/GenBank/DDBJ databases">
        <authorList>
            <person name="Aksoy S."/>
            <person name="Warren W."/>
            <person name="Wilson R.K."/>
        </authorList>
    </citation>
    <scope>NUCLEOTIDE SEQUENCE [LARGE SCALE GENOMIC DNA]</scope>
    <source>
        <strain evidence="8">IAEA</strain>
    </source>
</reference>
<evidence type="ECO:0000313" key="7">
    <source>
        <dbReference type="EnsemblMetazoa" id="GPPI027166-PA"/>
    </source>
</evidence>
<dbReference type="EnsemblMetazoa" id="GPPI027166-RA">
    <property type="protein sequence ID" value="GPPI027166-PA"/>
    <property type="gene ID" value="GPPI027166"/>
</dbReference>